<dbReference type="EMBL" id="CP000884">
    <property type="protein sequence ID" value="ABX37366.1"/>
    <property type="molecule type" value="Genomic_DNA"/>
</dbReference>
<name>A9BM21_DELAS</name>
<dbReference type="AlphaFoldDB" id="A9BM21"/>
<feature type="region of interest" description="Disordered" evidence="5">
    <location>
        <begin position="474"/>
        <end position="509"/>
    </location>
</feature>
<keyword evidence="8" id="KW-1185">Reference proteome</keyword>
<dbReference type="SUPFAM" id="SSF58113">
    <property type="entry name" value="Apolipoprotein A-I"/>
    <property type="match status" value="1"/>
</dbReference>
<dbReference type="InterPro" id="IPR003798">
    <property type="entry name" value="DNA_recombination_RmuC"/>
</dbReference>
<keyword evidence="6" id="KW-0812">Transmembrane</keyword>
<keyword evidence="6" id="KW-1133">Transmembrane helix</keyword>
<gene>
    <name evidence="7" type="ordered locus">Daci_4737</name>
</gene>
<keyword evidence="4" id="KW-0233">DNA recombination</keyword>
<accession>A9BM21</accession>
<dbReference type="eggNOG" id="COG1322">
    <property type="taxonomic scope" value="Bacteria"/>
</dbReference>
<keyword evidence="6" id="KW-0472">Membrane</keyword>
<evidence type="ECO:0000256" key="4">
    <source>
        <dbReference type="ARBA" id="ARBA00023172"/>
    </source>
</evidence>
<dbReference type="KEGG" id="dac:Daci_4737"/>
<evidence type="ECO:0000256" key="6">
    <source>
        <dbReference type="SAM" id="Phobius"/>
    </source>
</evidence>
<evidence type="ECO:0000256" key="3">
    <source>
        <dbReference type="ARBA" id="ARBA00023054"/>
    </source>
</evidence>
<reference evidence="8" key="2">
    <citation type="submission" date="2007-11" db="EMBL/GenBank/DDBJ databases">
        <title>Complete sequence of Delftia acidovorans DSM 14801 / SPH-1.</title>
        <authorList>
            <person name="Copeland A."/>
            <person name="Lucas S."/>
            <person name="Lapidus A."/>
            <person name="Barry K."/>
            <person name="Glavina del Rio T."/>
            <person name="Dalin E."/>
            <person name="Tice H."/>
            <person name="Pitluck S."/>
            <person name="Lowry S."/>
            <person name="Clum A."/>
            <person name="Schmutz J."/>
            <person name="Larimer F."/>
            <person name="Land M."/>
            <person name="Hauser L."/>
            <person name="Kyrpides N."/>
            <person name="Kim E."/>
            <person name="Schleheck D."/>
            <person name="Richardson P."/>
        </authorList>
    </citation>
    <scope>NUCLEOTIDE SEQUENCE [LARGE SCALE GENOMIC DNA]</scope>
    <source>
        <strain evidence="8">DSM 14801 / SPH-1</strain>
    </source>
</reference>
<reference evidence="7 8" key="1">
    <citation type="journal article" date="2004" name="Appl. Environ. Microbiol.">
        <title>Mineralization of individual congeners of linear alkylbenzenesulfonate by defined pairs of heterotrophic bacteria.</title>
        <authorList>
            <person name="Schleheck D."/>
            <person name="Knepper T.P."/>
            <person name="Fischer K."/>
            <person name="Cook A.M."/>
        </authorList>
    </citation>
    <scope>NUCLEOTIDE SEQUENCE [LARGE SCALE GENOMIC DNA]</scope>
    <source>
        <strain evidence="8">DSM 14801 / SPH-1</strain>
    </source>
</reference>
<evidence type="ECO:0000256" key="2">
    <source>
        <dbReference type="ARBA" id="ARBA00009840"/>
    </source>
</evidence>
<evidence type="ECO:0000256" key="1">
    <source>
        <dbReference type="ARBA" id="ARBA00003416"/>
    </source>
</evidence>
<dbReference type="PANTHER" id="PTHR30563:SF0">
    <property type="entry name" value="DNA RECOMBINATION PROTEIN RMUC"/>
    <property type="match status" value="1"/>
</dbReference>
<proteinExistence type="inferred from homology"/>
<feature type="transmembrane region" description="Helical" evidence="6">
    <location>
        <begin position="6"/>
        <end position="27"/>
    </location>
</feature>
<dbReference type="Proteomes" id="UP000000784">
    <property type="component" value="Chromosome"/>
</dbReference>
<dbReference type="Gene3D" id="1.20.120.20">
    <property type="entry name" value="Apolipoprotein"/>
    <property type="match status" value="1"/>
</dbReference>
<comment type="similarity">
    <text evidence="2">Belongs to the RmuC family.</text>
</comment>
<dbReference type="Pfam" id="PF02646">
    <property type="entry name" value="RmuC"/>
    <property type="match status" value="1"/>
</dbReference>
<protein>
    <recommendedName>
        <fullName evidence="9">DNA recombination protein RmuC</fullName>
    </recommendedName>
</protein>
<organism evidence="7 8">
    <name type="scientific">Delftia acidovorans (strain DSM 14801 / SPH-1)</name>
    <dbReference type="NCBI Taxonomy" id="398578"/>
    <lineage>
        <taxon>Bacteria</taxon>
        <taxon>Pseudomonadati</taxon>
        <taxon>Pseudomonadota</taxon>
        <taxon>Betaproteobacteria</taxon>
        <taxon>Burkholderiales</taxon>
        <taxon>Comamonadaceae</taxon>
        <taxon>Delftia</taxon>
    </lineage>
</organism>
<evidence type="ECO:0008006" key="9">
    <source>
        <dbReference type="Google" id="ProtNLM"/>
    </source>
</evidence>
<sequence>MTQISGVWWAAWAVLLLGQAAVIWLLCRRSAQRDDGVAPQQLLQALQMLDVRLQQLERGAQATQMAVAKSDGGLDRVSQQLQAHLAQAQLDAQAARREQGEALAAFRMELGRLTVRLAADSAQAREAQGESTQRFNAHVQERFEALAQTTRSTLDSLKNDIQQQLGGLAQSSQVHAEQLRGTLNERLATIQSDNAARLEEMRRTVDEKLHATLEQRLGESFKLVSDRLEQVHKGLGEMQTLAGSVGDLKRVMTNVKTRGTWGELQLGAIIENVLTPEQYARNVKTVPGSDDMVEFAIRLPGRSDETPVWLPIDAKYPVEQYQRLLDAQDAADKAAIASAGNAFEASIKFEARKIHGKYVSPPHTTDFAVLYLPTEGLFAEVMRRPGLVEAVQNGCRVMVTGPANLAAMLSSLQMGFKTLAIEKRSSEVWAVLGQVKTEFAKFGEVVDATRKSIDAAAKRFEQVGVRTRAIQRQLRDVQELPAPASSAGLPGLPDDKDTAAGMEPGSEQD</sequence>
<dbReference type="HOGENOM" id="CLU_020365_1_1_4"/>
<evidence type="ECO:0000256" key="5">
    <source>
        <dbReference type="SAM" id="MobiDB-lite"/>
    </source>
</evidence>
<dbReference type="GO" id="GO:0006310">
    <property type="term" value="P:DNA recombination"/>
    <property type="evidence" value="ECO:0007669"/>
    <property type="project" value="UniProtKB-KW"/>
</dbReference>
<keyword evidence="3" id="KW-0175">Coiled coil</keyword>
<evidence type="ECO:0000313" key="7">
    <source>
        <dbReference type="EMBL" id="ABX37366.1"/>
    </source>
</evidence>
<comment type="function">
    <text evidence="1">Involved in DNA recombination.</text>
</comment>
<evidence type="ECO:0000313" key="8">
    <source>
        <dbReference type="Proteomes" id="UP000000784"/>
    </source>
</evidence>
<dbReference type="PANTHER" id="PTHR30563">
    <property type="entry name" value="DNA RECOMBINATION PROTEIN RMUC"/>
    <property type="match status" value="1"/>
</dbReference>
<dbReference type="STRING" id="398578.Daci_4737"/>